<evidence type="ECO:0000256" key="3">
    <source>
        <dbReference type="ARBA" id="ARBA00023015"/>
    </source>
</evidence>
<gene>
    <name evidence="8 13" type="primary">greA</name>
    <name evidence="13" type="ORF">FUT82_00320</name>
    <name evidence="12" type="ORF">TPHV1_30238</name>
</gene>
<dbReference type="NCBIfam" id="TIGR01462">
    <property type="entry name" value="greA"/>
    <property type="match status" value="1"/>
</dbReference>
<dbReference type="GO" id="GO:0006354">
    <property type="term" value="P:DNA-templated transcription elongation"/>
    <property type="evidence" value="ECO:0007669"/>
    <property type="project" value="TreeGrafter"/>
</dbReference>
<keyword evidence="3 8" id="KW-0805">Transcription regulation</keyword>
<dbReference type="PROSITE" id="PS00830">
    <property type="entry name" value="GREAB_2"/>
    <property type="match status" value="1"/>
</dbReference>
<dbReference type="InterPro" id="IPR023459">
    <property type="entry name" value="Tscrpt_elong_fac_GreA/B_fam"/>
</dbReference>
<comment type="similarity">
    <text evidence="1 8 9">Belongs to the GreA/GreB family.</text>
</comment>
<dbReference type="InterPro" id="IPR036805">
    <property type="entry name" value="Tscrpt_elong_fac_GreA/B_N_sf"/>
</dbReference>
<dbReference type="GeneID" id="57751759"/>
<evidence type="ECO:0000256" key="2">
    <source>
        <dbReference type="ARBA" id="ARBA00013729"/>
    </source>
</evidence>
<dbReference type="InterPro" id="IPR036953">
    <property type="entry name" value="GreA/GreB_C_sf"/>
</dbReference>
<dbReference type="OrthoDB" id="9808774at2"/>
<evidence type="ECO:0000313" key="12">
    <source>
        <dbReference type="EMBL" id="CEM62343.1"/>
    </source>
</evidence>
<dbReference type="InterPro" id="IPR006359">
    <property type="entry name" value="Tscrpt_elong_fac_GreA"/>
</dbReference>
<dbReference type="InterPro" id="IPR022691">
    <property type="entry name" value="Tscrpt_elong_fac_GreA/B_N"/>
</dbReference>
<evidence type="ECO:0000256" key="8">
    <source>
        <dbReference type="HAMAP-Rule" id="MF_00105"/>
    </source>
</evidence>
<protein>
    <recommendedName>
        <fullName evidence="2 8">Transcription elongation factor GreA</fullName>
    </recommendedName>
    <alternativeName>
        <fullName evidence="7 8">Transcript cleavage factor GreA</fullName>
    </alternativeName>
</protein>
<dbReference type="EMBL" id="CP042817">
    <property type="protein sequence ID" value="QEJ96605.1"/>
    <property type="molecule type" value="Genomic_DNA"/>
</dbReference>
<keyword evidence="5 8" id="KW-0804">Transcription</keyword>
<dbReference type="Gene3D" id="3.10.50.30">
    <property type="entry name" value="Transcription elongation factor, GreA/GreB, C-terminal domain"/>
    <property type="match status" value="1"/>
</dbReference>
<evidence type="ECO:0000313" key="15">
    <source>
        <dbReference type="Proteomes" id="UP000323594"/>
    </source>
</evidence>
<keyword evidence="4 8" id="KW-0238">DNA-binding</keyword>
<dbReference type="InterPro" id="IPR028624">
    <property type="entry name" value="Tscrpt_elong_fac_GreA/B"/>
</dbReference>
<dbReference type="EMBL" id="CDNC01000023">
    <property type="protein sequence ID" value="CEM62343.1"/>
    <property type="molecule type" value="Genomic_DNA"/>
</dbReference>
<dbReference type="FunFam" id="1.10.287.180:FF:000001">
    <property type="entry name" value="Transcription elongation factor GreA"/>
    <property type="match status" value="1"/>
</dbReference>
<dbReference type="HAMAP" id="MF_00105">
    <property type="entry name" value="GreA_GreB"/>
    <property type="match status" value="1"/>
</dbReference>
<dbReference type="InterPro" id="IPR001437">
    <property type="entry name" value="Tscrpt_elong_fac_GreA/B_C"/>
</dbReference>
<dbReference type="Gene3D" id="1.10.287.180">
    <property type="entry name" value="Transcription elongation factor, GreA/GreB, N-terminal domain"/>
    <property type="match status" value="1"/>
</dbReference>
<sequence>MSERIEKTVREMLNEEKWTRAALSAYSTDKFKELDKIIAEAKKESYLDGLKQLCDEHLSHTKNSIIALYIASIISLSKQLLDDSTLVTLINIFIDNHKTQIVTHLCNRVLDYGDSKLALRTLAEIYKAAGNEEIYDIWERLIKIDYDETEIPRLLAEKYEQDGDLEKAIEYYKKSLYRLIVQKQGTAIKEVWSKLVELIPEDIDFFYREQKKISEKIGEGRGGLLMQEVYVYYKKNEDWQTCIDILKLILEYNEKDTWARKEIIDCFKQRYADHSQLEEYLKISNISQSWRNIFEAIADFEKHISFDEGNYVFHRTWGVGRIAKVDNDDLLIDFVKKRGHTMGLKMAITALQTLDKDHIWVLKSTMKRDELAAKVKKNPEWALKVIIRSFDNNCDLKRVKQEIVPSLLTPGEWTSWNTKARKILKESTDFAANPSNIDFYTVRSRPVSIEEKLANEFKAQRNFFARIEILNTFMDNGDTDSDTFRDMFTYFNNFLKAFNQVDEQVISAYLVVTKVATAFAHLQVDKVYNFAGLYEQISDPSAVYAGIKDKALKAEFLQKIKNLIPDWSDEYIKLFPVILSLDILNTLIEEGFEEKVKKLVEECFENYSDNREAVIWLFKNIGNEAWFQELNIDYARQIIVLIHILDITYREIANKRNTTENRRINKQVLGVLFGKDALLENFILDCDEDTVTRFYTFINDIVDLDPKLKMQLRNKILEKYKDFKFFDTEEKTVTARGLIVTAKMLEAKKKELQEIIDIKIPENSKEIGKALELGDLRENAEYKAAREEQTRLNNMVTRLQEEIERAQVFDPTATTIGKVSFGTIVELKNHTSGENEVYTILGPWESNPEGGVISYMSPLGTNLLNHKKGEKLSFTISEDEKIYEILNISAAEI</sequence>
<comment type="function">
    <text evidence="6 8 9">Necessary for efficient RNA polymerase transcription elongation past template-encoded arresting sites. The arresting sites in DNA have the property of trapping a certain fraction of elongating RNA polymerases that pass through, resulting in locked ternary complexes. Cleavage of the nascent transcript by cleavage factors such as GreA or GreB allows the resumption of elongation from the new 3'terminus. GreA releases sequences of 2 to 3 nucleotides.</text>
</comment>
<evidence type="ECO:0000256" key="1">
    <source>
        <dbReference type="ARBA" id="ARBA00008213"/>
    </source>
</evidence>
<dbReference type="SUPFAM" id="SSF46557">
    <property type="entry name" value="GreA transcript cleavage protein, N-terminal domain"/>
    <property type="match status" value="1"/>
</dbReference>
<dbReference type="PANTHER" id="PTHR30437:SF4">
    <property type="entry name" value="TRANSCRIPTION ELONGATION FACTOR GREA"/>
    <property type="match status" value="1"/>
</dbReference>
<dbReference type="SUPFAM" id="SSF48452">
    <property type="entry name" value="TPR-like"/>
    <property type="match status" value="1"/>
</dbReference>
<reference evidence="12" key="1">
    <citation type="submission" date="2015-01" db="EMBL/GenBank/DDBJ databases">
        <authorList>
            <person name="Xiang T."/>
            <person name="Song Y."/>
            <person name="Huang L."/>
            <person name="Wang B."/>
            <person name="Wu P."/>
        </authorList>
    </citation>
    <scope>NUCLEOTIDE SEQUENCE [LARGE SCALE GENOMIC DNA]</scope>
    <source>
        <strain evidence="12">V1</strain>
    </source>
</reference>
<evidence type="ECO:0000256" key="7">
    <source>
        <dbReference type="ARBA" id="ARBA00030776"/>
    </source>
</evidence>
<reference evidence="14" key="2">
    <citation type="submission" date="2015-01" db="EMBL/GenBank/DDBJ databases">
        <authorList>
            <person name="Manzoor Shahid"/>
            <person name="Zubair Saima"/>
        </authorList>
    </citation>
    <scope>NUCLEOTIDE SEQUENCE [LARGE SCALE GENOMIC DNA]</scope>
    <source>
        <strain evidence="14">V1</strain>
    </source>
</reference>
<dbReference type="AlphaFoldDB" id="A0A0B7GV08"/>
<accession>A0A0B7GV08</accession>
<dbReference type="Gene3D" id="1.25.40.10">
    <property type="entry name" value="Tetratricopeptide repeat domain"/>
    <property type="match status" value="1"/>
</dbReference>
<evidence type="ECO:0000259" key="11">
    <source>
        <dbReference type="Pfam" id="PF03449"/>
    </source>
</evidence>
<dbReference type="GO" id="GO:0032784">
    <property type="term" value="P:regulation of DNA-templated transcription elongation"/>
    <property type="evidence" value="ECO:0007669"/>
    <property type="project" value="UniProtKB-UniRule"/>
</dbReference>
<evidence type="ECO:0000256" key="6">
    <source>
        <dbReference type="ARBA" id="ARBA00024916"/>
    </source>
</evidence>
<feature type="domain" description="Transcription elongation factor GreA/GreB C-terminal" evidence="10">
    <location>
        <begin position="817"/>
        <end position="889"/>
    </location>
</feature>
<proteinExistence type="inferred from homology"/>
<dbReference type="Proteomes" id="UP000042527">
    <property type="component" value="Unassembled WGS sequence"/>
</dbReference>
<evidence type="ECO:0000313" key="14">
    <source>
        <dbReference type="Proteomes" id="UP000042527"/>
    </source>
</evidence>
<dbReference type="GO" id="GO:0003746">
    <property type="term" value="F:translation elongation factor activity"/>
    <property type="evidence" value="ECO:0007669"/>
    <property type="project" value="UniProtKB-KW"/>
</dbReference>
<organism evidence="12 14">
    <name type="scientific">Treponema phagedenis</name>
    <dbReference type="NCBI Taxonomy" id="162"/>
    <lineage>
        <taxon>Bacteria</taxon>
        <taxon>Pseudomonadati</taxon>
        <taxon>Spirochaetota</taxon>
        <taxon>Spirochaetia</taxon>
        <taxon>Spirochaetales</taxon>
        <taxon>Treponemataceae</taxon>
        <taxon>Treponema</taxon>
    </lineage>
</organism>
<evidence type="ECO:0000259" key="10">
    <source>
        <dbReference type="Pfam" id="PF01272"/>
    </source>
</evidence>
<dbReference type="PROSITE" id="PS00829">
    <property type="entry name" value="GREAB_1"/>
    <property type="match status" value="1"/>
</dbReference>
<keyword evidence="12" id="KW-0251">Elongation factor</keyword>
<dbReference type="InterPro" id="IPR018151">
    <property type="entry name" value="TF_GreA/GreB_CS"/>
</dbReference>
<dbReference type="NCBIfam" id="NF011309">
    <property type="entry name" value="PRK14720.1"/>
    <property type="match status" value="1"/>
</dbReference>
<feature type="domain" description="Transcription elongation factor GreA/GreB N-terminal" evidence="11">
    <location>
        <begin position="739"/>
        <end position="808"/>
    </location>
</feature>
<dbReference type="GO" id="GO:0070063">
    <property type="term" value="F:RNA polymerase binding"/>
    <property type="evidence" value="ECO:0007669"/>
    <property type="project" value="InterPro"/>
</dbReference>
<reference evidence="13 15" key="3">
    <citation type="submission" date="2019-08" db="EMBL/GenBank/DDBJ databases">
        <authorList>
            <person name="Kuhnert P."/>
        </authorList>
    </citation>
    <scope>NUCLEOTIDE SEQUENCE [LARGE SCALE GENOMIC DNA]</scope>
    <source>
        <strain evidence="13 15">B36.5</strain>
    </source>
</reference>
<evidence type="ECO:0000256" key="4">
    <source>
        <dbReference type="ARBA" id="ARBA00023125"/>
    </source>
</evidence>
<evidence type="ECO:0000256" key="9">
    <source>
        <dbReference type="RuleBase" id="RU000556"/>
    </source>
</evidence>
<dbReference type="GO" id="GO:0003677">
    <property type="term" value="F:DNA binding"/>
    <property type="evidence" value="ECO:0007669"/>
    <property type="project" value="UniProtKB-UniRule"/>
</dbReference>
<dbReference type="Pfam" id="PF03449">
    <property type="entry name" value="GreA_GreB_N"/>
    <property type="match status" value="1"/>
</dbReference>
<evidence type="ECO:0000313" key="13">
    <source>
        <dbReference type="EMBL" id="QEJ96605.1"/>
    </source>
</evidence>
<keyword evidence="14" id="KW-1185">Reference proteome</keyword>
<dbReference type="Pfam" id="PF01272">
    <property type="entry name" value="GreA_GreB"/>
    <property type="match status" value="1"/>
</dbReference>
<name>A0A0B7GV08_TREPH</name>
<dbReference type="InterPro" id="IPR011990">
    <property type="entry name" value="TPR-like_helical_dom_sf"/>
</dbReference>
<evidence type="ECO:0000256" key="5">
    <source>
        <dbReference type="ARBA" id="ARBA00023163"/>
    </source>
</evidence>
<dbReference type="Proteomes" id="UP000323594">
    <property type="component" value="Chromosome"/>
</dbReference>
<dbReference type="RefSeq" id="WP_024752851.1">
    <property type="nucleotide sequence ID" value="NZ_CDNC01000023.1"/>
</dbReference>
<keyword evidence="12" id="KW-0648">Protein biosynthesis</keyword>
<dbReference type="PANTHER" id="PTHR30437">
    <property type="entry name" value="TRANSCRIPTION ELONGATION FACTOR GREA"/>
    <property type="match status" value="1"/>
</dbReference>
<dbReference type="SUPFAM" id="SSF54534">
    <property type="entry name" value="FKBP-like"/>
    <property type="match status" value="1"/>
</dbReference>